<comment type="caution">
    <text evidence="2">The sequence shown here is derived from an EMBL/GenBank/DDBJ whole genome shotgun (WGS) entry which is preliminary data.</text>
</comment>
<dbReference type="RefSeq" id="WP_193523697.1">
    <property type="nucleotide sequence ID" value="NZ_JABASA010000013.1"/>
</dbReference>
<dbReference type="Proteomes" id="UP000532121">
    <property type="component" value="Unassembled WGS sequence"/>
</dbReference>
<comment type="similarity">
    <text evidence="1">Belongs to the UPF0342 family.</text>
</comment>
<dbReference type="EMBL" id="JABASA010000013">
    <property type="protein sequence ID" value="NMD49442.1"/>
    <property type="molecule type" value="Genomic_DNA"/>
</dbReference>
<dbReference type="Gene3D" id="1.20.1500.10">
    <property type="entry name" value="YheA/YmcA-like"/>
    <property type="match status" value="1"/>
</dbReference>
<evidence type="ECO:0000313" key="3">
    <source>
        <dbReference type="Proteomes" id="UP000532121"/>
    </source>
</evidence>
<accession>A0A7X9LED6</accession>
<organism evidence="2 3">
    <name type="scientific">Streptococcus ratti</name>
    <dbReference type="NCBI Taxonomy" id="1341"/>
    <lineage>
        <taxon>Bacteria</taxon>
        <taxon>Bacillati</taxon>
        <taxon>Bacillota</taxon>
        <taxon>Bacilli</taxon>
        <taxon>Lactobacillales</taxon>
        <taxon>Streptococcaceae</taxon>
        <taxon>Streptococcus</taxon>
    </lineage>
</organism>
<evidence type="ECO:0000313" key="2">
    <source>
        <dbReference type="EMBL" id="NMD49442.1"/>
    </source>
</evidence>
<dbReference type="InterPro" id="IPR010368">
    <property type="entry name" value="Com_YlbF"/>
</dbReference>
<sequence>MTVNVYDLANDLERAIRALPEYQAVSAVKSKIDADEEAKKLWSEFTEFQMKIQGLMQTGQMPTPEIQEEIQSFGQKIEANPLLKEYAESQQALGVYINDIERIVFQPLQDLAKTDA</sequence>
<dbReference type="InterPro" id="IPR023378">
    <property type="entry name" value="YheA/YmcA-like_dom_sf"/>
</dbReference>
<dbReference type="HAMAP" id="MF_01526">
    <property type="entry name" value="UPF0342"/>
    <property type="match status" value="1"/>
</dbReference>
<dbReference type="Pfam" id="PF06133">
    <property type="entry name" value="Com_YlbF"/>
    <property type="match status" value="1"/>
</dbReference>
<evidence type="ECO:0000256" key="1">
    <source>
        <dbReference type="HAMAP-Rule" id="MF_01526"/>
    </source>
</evidence>
<dbReference type="NCBIfam" id="NF010209">
    <property type="entry name" value="PRK13676.1-1"/>
    <property type="match status" value="1"/>
</dbReference>
<protein>
    <recommendedName>
        <fullName evidence="1">UPF0342 protein HHO37_07165</fullName>
    </recommendedName>
</protein>
<reference evidence="2 3" key="1">
    <citation type="submission" date="2020-04" db="EMBL/GenBank/DDBJ databases">
        <title>MicrobeNet Type strains.</title>
        <authorList>
            <person name="Nicholson A.C."/>
        </authorList>
    </citation>
    <scope>NUCLEOTIDE SEQUENCE [LARGE SCALE GENOMIC DNA]</scope>
    <source>
        <strain evidence="2 3">DSM 22768</strain>
    </source>
</reference>
<proteinExistence type="inferred from homology"/>
<gene>
    <name evidence="2" type="ORF">HHO37_07165</name>
</gene>
<dbReference type="AlphaFoldDB" id="A0A7X9LED6"/>
<dbReference type="SUPFAM" id="SSF158622">
    <property type="entry name" value="YheA/YmcA-like"/>
    <property type="match status" value="1"/>
</dbReference>
<name>A0A7X9LED6_STRRT</name>